<name>A0A0D2CYM0_9EURO</name>
<sequence length="160" mass="17710">MSSIQQDKHGPEIAKCRADLAQIEQVMKDIQYGMSLDDISLEKGVPAWQLTFRMATYGLQAAKIGALMAHGPPADGLVHVRSLSNEENKAIMVETMARMMCGVPMHQALELAKDEKEREILTSVSRRTVPVSRGSDDIYILSRRNELHGTCIEDENDGNG</sequence>
<dbReference type="HOGENOM" id="CLU_1652170_0_0_1"/>
<dbReference type="GeneID" id="25329445"/>
<protein>
    <submittedName>
        <fullName evidence="1">Uncharacterized protein</fullName>
    </submittedName>
</protein>
<accession>A0A0D2CYM0</accession>
<proteinExistence type="predicted"/>
<reference evidence="1 2" key="1">
    <citation type="submission" date="2015-01" db="EMBL/GenBank/DDBJ databases">
        <title>The Genome Sequence of Exophiala xenobiotica CBS118157.</title>
        <authorList>
            <consortium name="The Broad Institute Genomics Platform"/>
            <person name="Cuomo C."/>
            <person name="de Hoog S."/>
            <person name="Gorbushina A."/>
            <person name="Stielow B."/>
            <person name="Teixiera M."/>
            <person name="Abouelleil A."/>
            <person name="Chapman S.B."/>
            <person name="Priest M."/>
            <person name="Young S.K."/>
            <person name="Wortman J."/>
            <person name="Nusbaum C."/>
            <person name="Birren B."/>
        </authorList>
    </citation>
    <scope>NUCLEOTIDE SEQUENCE [LARGE SCALE GENOMIC DNA]</scope>
    <source>
        <strain evidence="1 2">CBS 118157</strain>
    </source>
</reference>
<gene>
    <name evidence="1" type="ORF">PV05_07537</name>
</gene>
<dbReference type="EMBL" id="KN847320">
    <property type="protein sequence ID" value="KIW55242.1"/>
    <property type="molecule type" value="Genomic_DNA"/>
</dbReference>
<dbReference type="RefSeq" id="XP_013315826.1">
    <property type="nucleotide sequence ID" value="XM_013460372.1"/>
</dbReference>
<dbReference type="AlphaFoldDB" id="A0A0D2CYM0"/>
<dbReference type="Proteomes" id="UP000054342">
    <property type="component" value="Unassembled WGS sequence"/>
</dbReference>
<evidence type="ECO:0000313" key="1">
    <source>
        <dbReference type="EMBL" id="KIW55242.1"/>
    </source>
</evidence>
<organism evidence="1 2">
    <name type="scientific">Exophiala xenobiotica</name>
    <dbReference type="NCBI Taxonomy" id="348802"/>
    <lineage>
        <taxon>Eukaryota</taxon>
        <taxon>Fungi</taxon>
        <taxon>Dikarya</taxon>
        <taxon>Ascomycota</taxon>
        <taxon>Pezizomycotina</taxon>
        <taxon>Eurotiomycetes</taxon>
        <taxon>Chaetothyriomycetidae</taxon>
        <taxon>Chaetothyriales</taxon>
        <taxon>Herpotrichiellaceae</taxon>
        <taxon>Exophiala</taxon>
    </lineage>
</organism>
<dbReference type="OrthoDB" id="10367429at2759"/>
<evidence type="ECO:0000313" key="2">
    <source>
        <dbReference type="Proteomes" id="UP000054342"/>
    </source>
</evidence>
<keyword evidence="2" id="KW-1185">Reference proteome</keyword>